<dbReference type="PANTHER" id="PTHR35794:SF2">
    <property type="entry name" value="CELL DIVISION PROTEIN DIVIVA"/>
    <property type="match status" value="1"/>
</dbReference>
<evidence type="ECO:0000313" key="9">
    <source>
        <dbReference type="EMBL" id="GEL99453.1"/>
    </source>
</evidence>
<organism evidence="9 10">
    <name type="scientific">Cellulomonas terrae</name>
    <dbReference type="NCBI Taxonomy" id="311234"/>
    <lineage>
        <taxon>Bacteria</taxon>
        <taxon>Bacillati</taxon>
        <taxon>Actinomycetota</taxon>
        <taxon>Actinomycetes</taxon>
        <taxon>Micrococcales</taxon>
        <taxon>Cellulomonadaceae</taxon>
        <taxon>Cellulomonas</taxon>
    </lineage>
</organism>
<dbReference type="PANTHER" id="PTHR35794">
    <property type="entry name" value="CELL DIVISION PROTEIN DIVIVA"/>
    <property type="match status" value="1"/>
</dbReference>
<evidence type="ECO:0000256" key="4">
    <source>
        <dbReference type="ARBA" id="ARBA00022490"/>
    </source>
</evidence>
<keyword evidence="4" id="KW-0963">Cytoplasm</keyword>
<dbReference type="Gene3D" id="6.10.250.660">
    <property type="match status" value="2"/>
</dbReference>
<evidence type="ECO:0000256" key="7">
    <source>
        <dbReference type="ARBA" id="ARBA00023306"/>
    </source>
</evidence>
<dbReference type="InterPro" id="IPR007793">
    <property type="entry name" value="DivIVA_fam"/>
</dbReference>
<accession>A0A511JPI9</accession>
<keyword evidence="5" id="KW-0132">Cell division</keyword>
<gene>
    <name evidence="9" type="ORF">CTE05_30000</name>
</gene>
<dbReference type="NCBIfam" id="TIGR03544">
    <property type="entry name" value="DivI1A_domain"/>
    <property type="match status" value="2"/>
</dbReference>
<dbReference type="AlphaFoldDB" id="A0A511JPI9"/>
<sequence>MRGMLSADDVLNHKFSATKFREGYDQGEVDAFLDRVTSTLRGLEGGEVPHDAVTGDEVTLVRFRGTKFREGYDQDEVDDFLDRVRERLTQVVEDAPVWQPGEPVDTGSPPVAATDLVLRLQMAYTTRPPGAPDVVSVRLPDGQVRSVVDVRSTPTGIELVLG</sequence>
<evidence type="ECO:0000256" key="6">
    <source>
        <dbReference type="ARBA" id="ARBA00023054"/>
    </source>
</evidence>
<evidence type="ECO:0000256" key="2">
    <source>
        <dbReference type="ARBA" id="ARBA00009008"/>
    </source>
</evidence>
<name>A0A511JPI9_9CELL</name>
<dbReference type="EMBL" id="BJWH01000017">
    <property type="protein sequence ID" value="GEL99453.1"/>
    <property type="molecule type" value="Genomic_DNA"/>
</dbReference>
<dbReference type="Proteomes" id="UP000321049">
    <property type="component" value="Unassembled WGS sequence"/>
</dbReference>
<comment type="subcellular location">
    <subcellularLocation>
        <location evidence="1">Cytoplasm</location>
    </subcellularLocation>
</comment>
<dbReference type="InterPro" id="IPR019933">
    <property type="entry name" value="DivIVA_domain"/>
</dbReference>
<reference evidence="9 10" key="1">
    <citation type="submission" date="2019-07" db="EMBL/GenBank/DDBJ databases">
        <title>Whole genome shotgun sequence of Cellulomonas terrae NBRC 100819.</title>
        <authorList>
            <person name="Hosoyama A."/>
            <person name="Uohara A."/>
            <person name="Ohji S."/>
            <person name="Ichikawa N."/>
        </authorList>
    </citation>
    <scope>NUCLEOTIDE SEQUENCE [LARGE SCALE GENOMIC DNA]</scope>
    <source>
        <strain evidence="9 10">NBRC 100819</strain>
    </source>
</reference>
<keyword evidence="6" id="KW-0175">Coiled coil</keyword>
<dbReference type="GO" id="GO:0051301">
    <property type="term" value="P:cell division"/>
    <property type="evidence" value="ECO:0007669"/>
    <property type="project" value="UniProtKB-KW"/>
</dbReference>
<evidence type="ECO:0000256" key="1">
    <source>
        <dbReference type="ARBA" id="ARBA00004496"/>
    </source>
</evidence>
<evidence type="ECO:0000256" key="8">
    <source>
        <dbReference type="ARBA" id="ARBA00031737"/>
    </source>
</evidence>
<protein>
    <recommendedName>
        <fullName evidence="3">Cell wall synthesis protein Wag31</fullName>
    </recommendedName>
    <alternativeName>
        <fullName evidence="8">Antigen 84</fullName>
    </alternativeName>
</protein>
<dbReference type="GO" id="GO:0005737">
    <property type="term" value="C:cytoplasm"/>
    <property type="evidence" value="ECO:0007669"/>
    <property type="project" value="UniProtKB-SubCell"/>
</dbReference>
<evidence type="ECO:0000313" key="10">
    <source>
        <dbReference type="Proteomes" id="UP000321049"/>
    </source>
</evidence>
<proteinExistence type="inferred from homology"/>
<evidence type="ECO:0000256" key="5">
    <source>
        <dbReference type="ARBA" id="ARBA00022618"/>
    </source>
</evidence>
<keyword evidence="10" id="KW-1185">Reference proteome</keyword>
<comment type="similarity">
    <text evidence="2">Belongs to the DivIVA family.</text>
</comment>
<evidence type="ECO:0000256" key="3">
    <source>
        <dbReference type="ARBA" id="ARBA00018787"/>
    </source>
</evidence>
<keyword evidence="7" id="KW-0131">Cell cycle</keyword>
<comment type="caution">
    <text evidence="9">The sequence shown here is derived from an EMBL/GenBank/DDBJ whole genome shotgun (WGS) entry which is preliminary data.</text>
</comment>